<feature type="region of interest" description="Disordered" evidence="9">
    <location>
        <begin position="569"/>
        <end position="624"/>
    </location>
</feature>
<feature type="compositionally biased region" description="Low complexity" evidence="9">
    <location>
        <begin position="528"/>
        <end position="544"/>
    </location>
</feature>
<evidence type="ECO:0000256" key="7">
    <source>
        <dbReference type="ARBA" id="ARBA00023242"/>
    </source>
</evidence>
<comment type="caution">
    <text evidence="11">The sequence shown here is derived from an EMBL/GenBank/DDBJ whole genome shotgun (WGS) entry which is preliminary data.</text>
</comment>
<evidence type="ECO:0000256" key="1">
    <source>
        <dbReference type="ARBA" id="ARBA00004123"/>
    </source>
</evidence>
<sequence length="780" mass="82209">MDPPTNQPAGAASSFKTPQMDQSEWSAATPTTTTTPSRHTFPRRLSLLQNEAASPARSDAPQEGSRRTSFTGPKPLNLVSQPLSSAVPSSASSSAGPDTPRRGKRTSLSYIPSPSTSKIDDGQLSRAQSTSSASGRTRTGSISRATNASRRRPSQASQASAGANSDADDWLMSEEDASFSLPSAARAMAQRDSAKVEAQFQDTGYREGITAGKLSTLQNGFDQGFNEVGAPLGREVGMLRGQLAALLLLTSPSPSADAAAPRKAVGRATARMRPANSAATPWLPLLAHPRLAEAHQEMRALAAELDSVSLGQLAEPDYEALVHDHEHAAEAGDAAAKPTRETQEQRRARTAVLVRLHARLERVRDMLGLQNGALTGQTRDLLRLIAEKERRCFELRDELAAEEVELKQLRAAWQRTATRELAYGTSPTHRRNGSASSSTTRPSLARTDSTDSTAGLPVGVPQAAAEAWNSISAKLPGGLKSQLNSLLESIAMDQPPEVPEKRVDEGGLRPAPLGTLGVLEEEGSDVGSAAVSPRSPRSPAVPVAGGRGAAHAQDDSSVLGFKVDANGIATPSVQLGEQPPPTPPKEGVREGNAWQSRRTSVLGSWSQLQSKLTGEADSGGGGLAGMFSRRLREARDNASDLLREAERKLGNAMTIDDLLGISNDEPASPQPPMARSRSPQIRLEGVATQTSWAEAAVGVRSPNLAPADAVGRTSVSSSRSSLSLQLPVRSASPHSPPIGGAPGAAAFGVLHNGSSSSINRISANSVDGWNWTKHEQEWDE</sequence>
<evidence type="ECO:0000256" key="5">
    <source>
        <dbReference type="ARBA" id="ARBA00018400"/>
    </source>
</evidence>
<dbReference type="HOGENOM" id="CLU_009032_0_0_1"/>
<comment type="similarity">
    <text evidence="3">Belongs to the YAE1 family.</text>
</comment>
<feature type="region of interest" description="Disordered" evidence="9">
    <location>
        <begin position="710"/>
        <end position="780"/>
    </location>
</feature>
<evidence type="ECO:0000313" key="12">
    <source>
        <dbReference type="Proteomes" id="UP000019462"/>
    </source>
</evidence>
<dbReference type="EMBL" id="AWNI01000007">
    <property type="protein sequence ID" value="ETS64240.1"/>
    <property type="molecule type" value="Genomic_DNA"/>
</dbReference>
<dbReference type="Pfam" id="PF09811">
    <property type="entry name" value="Yae1_N"/>
    <property type="match status" value="1"/>
</dbReference>
<keyword evidence="12" id="KW-1185">Reference proteome</keyword>
<evidence type="ECO:0000313" key="11">
    <source>
        <dbReference type="EMBL" id="ETS64240.1"/>
    </source>
</evidence>
<evidence type="ECO:0000259" key="10">
    <source>
        <dbReference type="Pfam" id="PF09811"/>
    </source>
</evidence>
<organism evidence="11 12">
    <name type="scientific">Moesziomyces aphidis</name>
    <name type="common">Pseudozyma aphidis</name>
    <dbReference type="NCBI Taxonomy" id="84754"/>
    <lineage>
        <taxon>Eukaryota</taxon>
        <taxon>Fungi</taxon>
        <taxon>Dikarya</taxon>
        <taxon>Basidiomycota</taxon>
        <taxon>Ustilaginomycotina</taxon>
        <taxon>Ustilaginomycetes</taxon>
        <taxon>Ustilaginales</taxon>
        <taxon>Ustilaginaceae</taxon>
        <taxon>Moesziomyces</taxon>
    </lineage>
</organism>
<feature type="coiled-coil region" evidence="8">
    <location>
        <begin position="385"/>
        <end position="412"/>
    </location>
</feature>
<feature type="compositionally biased region" description="Polar residues" evidence="9">
    <location>
        <begin position="106"/>
        <end position="117"/>
    </location>
</feature>
<dbReference type="InterPro" id="IPR019191">
    <property type="entry name" value="Essential_protein_Yae1_N"/>
</dbReference>
<dbReference type="PANTHER" id="PTHR18829:SF0">
    <property type="entry name" value="PROTEIN YAE1 HOMOLOG"/>
    <property type="match status" value="1"/>
</dbReference>
<feature type="region of interest" description="Disordered" evidence="9">
    <location>
        <begin position="522"/>
        <end position="553"/>
    </location>
</feature>
<feature type="compositionally biased region" description="Low complexity" evidence="9">
    <location>
        <begin position="125"/>
        <end position="165"/>
    </location>
</feature>
<dbReference type="PANTHER" id="PTHR18829">
    <property type="entry name" value="PROTEIN YAE1 HOMOLOG"/>
    <property type="match status" value="1"/>
</dbReference>
<dbReference type="AlphaFoldDB" id="W3VRY5"/>
<feature type="compositionally biased region" description="Polar residues" evidence="9">
    <location>
        <begin position="14"/>
        <end position="25"/>
    </location>
</feature>
<evidence type="ECO:0000256" key="9">
    <source>
        <dbReference type="SAM" id="MobiDB-lite"/>
    </source>
</evidence>
<dbReference type="Proteomes" id="UP000019462">
    <property type="component" value="Unassembled WGS sequence"/>
</dbReference>
<evidence type="ECO:0000256" key="3">
    <source>
        <dbReference type="ARBA" id="ARBA00007096"/>
    </source>
</evidence>
<keyword evidence="6" id="KW-0963">Cytoplasm</keyword>
<evidence type="ECO:0000256" key="8">
    <source>
        <dbReference type="SAM" id="Coils"/>
    </source>
</evidence>
<feature type="compositionally biased region" description="Low complexity" evidence="9">
    <location>
        <begin position="26"/>
        <end position="37"/>
    </location>
</feature>
<dbReference type="GO" id="GO:0005737">
    <property type="term" value="C:cytoplasm"/>
    <property type="evidence" value="ECO:0007669"/>
    <property type="project" value="UniProtKB-SubCell"/>
</dbReference>
<evidence type="ECO:0000256" key="2">
    <source>
        <dbReference type="ARBA" id="ARBA00004496"/>
    </source>
</evidence>
<dbReference type="InterPro" id="IPR038881">
    <property type="entry name" value="Yae1-like"/>
</dbReference>
<feature type="region of interest" description="Disordered" evidence="9">
    <location>
        <begin position="1"/>
        <end position="168"/>
    </location>
</feature>
<name>W3VRY5_MOEAP</name>
<feature type="region of interest" description="Disordered" evidence="9">
    <location>
        <begin position="422"/>
        <end position="455"/>
    </location>
</feature>
<feature type="compositionally biased region" description="Polar residues" evidence="9">
    <location>
        <begin position="433"/>
        <end position="453"/>
    </location>
</feature>
<reference evidence="11 12" key="1">
    <citation type="journal article" date="2014" name="Genome Announc.">
        <title>Genome sequence of the basidiomycetous fungus Pseudozyma aphidis DSM70725, an efficient producer of biosurfactant mannosylerythritol lipids.</title>
        <authorList>
            <person name="Lorenz S."/>
            <person name="Guenther M."/>
            <person name="Grumaz C."/>
            <person name="Rupp S."/>
            <person name="Zibek S."/>
            <person name="Sohn K."/>
        </authorList>
    </citation>
    <scope>NUCLEOTIDE SEQUENCE [LARGE SCALE GENOMIC DNA]</scope>
    <source>
        <strain evidence="12">ATCC 32657 / CBS 517.83 / DSM 70725 / JCM 10318 / NBRC 10182 / NRRL Y-7954 / St-0401</strain>
    </source>
</reference>
<feature type="compositionally biased region" description="Low complexity" evidence="9">
    <location>
        <begin position="743"/>
        <end position="765"/>
    </location>
</feature>
<feature type="compositionally biased region" description="Low complexity" evidence="9">
    <location>
        <begin position="78"/>
        <end position="94"/>
    </location>
</feature>
<gene>
    <name evidence="11" type="ORF">PaG_01483</name>
</gene>
<feature type="domain" description="Essential protein Yae1 N-terminal" evidence="10">
    <location>
        <begin position="204"/>
        <end position="243"/>
    </location>
</feature>
<comment type="subcellular location">
    <subcellularLocation>
        <location evidence="2">Cytoplasm</location>
    </subcellularLocation>
    <subcellularLocation>
        <location evidence="1">Nucleus</location>
    </subcellularLocation>
</comment>
<protein>
    <recommendedName>
        <fullName evidence="5">Protein YAE1</fullName>
    </recommendedName>
    <alternativeName>
        <fullName evidence="4">Protein yae1</fullName>
    </alternativeName>
</protein>
<feature type="compositionally biased region" description="Low complexity" evidence="9">
    <location>
        <begin position="710"/>
        <end position="733"/>
    </location>
</feature>
<keyword evidence="7" id="KW-0539">Nucleus</keyword>
<keyword evidence="8" id="KW-0175">Coiled coil</keyword>
<dbReference type="OrthoDB" id="20086at2759"/>
<evidence type="ECO:0000256" key="4">
    <source>
        <dbReference type="ARBA" id="ARBA00017286"/>
    </source>
</evidence>
<accession>W3VRY5</accession>
<evidence type="ECO:0000256" key="6">
    <source>
        <dbReference type="ARBA" id="ARBA00022490"/>
    </source>
</evidence>
<feature type="compositionally biased region" description="Polar residues" evidence="9">
    <location>
        <begin position="593"/>
        <end position="612"/>
    </location>
</feature>
<proteinExistence type="inferred from homology"/>
<dbReference type="GO" id="GO:0005634">
    <property type="term" value="C:nucleus"/>
    <property type="evidence" value="ECO:0007669"/>
    <property type="project" value="UniProtKB-SubCell"/>
</dbReference>